<reference evidence="4 5" key="1">
    <citation type="submission" date="2015-08" db="EMBL/GenBank/DDBJ databases">
        <title>Next Generation Sequencing and Analysis of the Genome of Puccinia sorghi L Schw, the Causal Agent of Maize Common Rust.</title>
        <authorList>
            <person name="Rochi L."/>
            <person name="Burguener G."/>
            <person name="Darino M."/>
            <person name="Turjanski A."/>
            <person name="Kreff E."/>
            <person name="Dieguez M.J."/>
            <person name="Sacco F."/>
        </authorList>
    </citation>
    <scope>NUCLEOTIDE SEQUENCE [LARGE SCALE GENOMIC DNA]</scope>
    <source>
        <strain evidence="4 5">RO10H11247</strain>
    </source>
</reference>
<dbReference type="InterPro" id="IPR012337">
    <property type="entry name" value="RNaseH-like_sf"/>
</dbReference>
<feature type="region of interest" description="Disordered" evidence="2">
    <location>
        <begin position="635"/>
        <end position="686"/>
    </location>
</feature>
<feature type="domain" description="Integrase catalytic" evidence="3">
    <location>
        <begin position="436"/>
        <end position="524"/>
    </location>
</feature>
<dbReference type="GO" id="GO:0005634">
    <property type="term" value="C:nucleus"/>
    <property type="evidence" value="ECO:0007669"/>
    <property type="project" value="UniProtKB-ARBA"/>
</dbReference>
<dbReference type="CDD" id="cd09272">
    <property type="entry name" value="RNase_HI_RT_Ty1"/>
    <property type="match status" value="1"/>
</dbReference>
<evidence type="ECO:0000259" key="3">
    <source>
        <dbReference type="PROSITE" id="PS50994"/>
    </source>
</evidence>
<comment type="caution">
    <text evidence="4">The sequence shown here is derived from an EMBL/GenBank/DDBJ whole genome shotgun (WGS) entry which is preliminary data.</text>
</comment>
<dbReference type="Gene3D" id="3.30.420.10">
    <property type="entry name" value="Ribonuclease H-like superfamily/Ribonuclease H"/>
    <property type="match status" value="1"/>
</dbReference>
<feature type="compositionally biased region" description="Polar residues" evidence="2">
    <location>
        <begin position="638"/>
        <end position="649"/>
    </location>
</feature>
<dbReference type="PROSITE" id="PS50994">
    <property type="entry name" value="INTEGRASE"/>
    <property type="match status" value="1"/>
</dbReference>
<feature type="compositionally biased region" description="Acidic residues" evidence="2">
    <location>
        <begin position="651"/>
        <end position="685"/>
    </location>
</feature>
<proteinExistence type="predicted"/>
<dbReference type="Pfam" id="PF14223">
    <property type="entry name" value="Retrotran_gag_2"/>
    <property type="match status" value="1"/>
</dbReference>
<protein>
    <recommendedName>
        <fullName evidence="3">Integrase catalytic domain-containing protein</fullName>
    </recommendedName>
</protein>
<dbReference type="VEuPathDB" id="FungiDB:VP01_1850g1"/>
<dbReference type="SUPFAM" id="SSF53098">
    <property type="entry name" value="Ribonuclease H-like"/>
    <property type="match status" value="1"/>
</dbReference>
<organism evidence="4 5">
    <name type="scientific">Puccinia sorghi</name>
    <dbReference type="NCBI Taxonomy" id="27349"/>
    <lineage>
        <taxon>Eukaryota</taxon>
        <taxon>Fungi</taxon>
        <taxon>Dikarya</taxon>
        <taxon>Basidiomycota</taxon>
        <taxon>Pucciniomycotina</taxon>
        <taxon>Pucciniomycetes</taxon>
        <taxon>Pucciniales</taxon>
        <taxon>Pucciniaceae</taxon>
        <taxon>Puccinia</taxon>
    </lineage>
</organism>
<accession>A0A0L6VDN7</accession>
<evidence type="ECO:0000256" key="2">
    <source>
        <dbReference type="SAM" id="MobiDB-lite"/>
    </source>
</evidence>
<dbReference type="EMBL" id="LAVV01006671">
    <property type="protein sequence ID" value="KNZ58838.1"/>
    <property type="molecule type" value="Genomic_DNA"/>
</dbReference>
<dbReference type="Pfam" id="PF00665">
    <property type="entry name" value="rve"/>
    <property type="match status" value="1"/>
</dbReference>
<name>A0A0L6VDN7_9BASI</name>
<dbReference type="InterPro" id="IPR054722">
    <property type="entry name" value="PolX-like_BBD"/>
</dbReference>
<keyword evidence="1" id="KW-0694">RNA-binding</keyword>
<dbReference type="GO" id="GO:0003723">
    <property type="term" value="F:RNA binding"/>
    <property type="evidence" value="ECO:0007669"/>
    <property type="project" value="UniProtKB-KW"/>
</dbReference>
<evidence type="ECO:0000313" key="4">
    <source>
        <dbReference type="EMBL" id="KNZ58838.1"/>
    </source>
</evidence>
<evidence type="ECO:0000256" key="1">
    <source>
        <dbReference type="ARBA" id="ARBA00022884"/>
    </source>
</evidence>
<dbReference type="PANTHER" id="PTHR11439:SF483">
    <property type="entry name" value="PEPTIDE SYNTHASE GLIP-LIKE, PUTATIVE (AFU_ORTHOLOGUE AFUA_3G12920)-RELATED"/>
    <property type="match status" value="1"/>
</dbReference>
<sequence length="1087" mass="122351">MDAVNPTILKTTIEAIPVLTEENFASWRTRITALFKLGGIKDNMLNGQPELNEDDNTTLCAIILSKLSTVTQSNVVTSENEDNAQLLWKAILKRFISSEPSNRARVYNQFANIKFDISNIEKFITDVRSAIVKMEDVGIKLDEDIVTYDLLRRLPNSLDNIKQSITHSRNGEDIKPEALLDHLEIHLNELKVSAGSKSEAIGTTMFTSEEQRCTPGQHNPFSKTHTRDKCWSLYPEKRAAFLKKKEESQVSNFSTFSSIHPFIFILDSGSSSHMVSDRRFFSSLDEAESGVINTSCGMSTLEIKGKGTIRVKYQEKSLTFHNVLYVPRITVNVLSLRHLLLELCNVNFQINHFSISKNNEIFLEGRYLNNLPVLDFEPIDHQCHLSSAELLHKSLGHVSYCRLRRKLGVPIKASETCKSCAVVKITKASFNHRTSSASKPFEELHLDVIGPISPMSYKQHKYILTIVDSNTRFIAAIAIGSKSDIFTTLTYAIDVEAKRLGYYPSILHSDRGTEFTNQELGDYCPLSACVLCLNQIPTHRSKKSPYELFKGATIPLSFFKPIGNPVAVLSNQKKSKLEPRGDFGKLIGLNAELKSYRVKLDDGRIVNSKSVKFLDFSNELLSPSTDYDELIIEKPERNLNTNSSNNPQIESPEDSEPQIKEEEDDEDLPGLEESAEGSNSDDDVADLLVPESDAPKIHGHSSRPYPVINQIDYCPSVSDACLFIHKKKNSFIFFHVDDLIVVGQTDAFETLFLDRFPNSTAHSPDTLLGMNLSIKCDSIELSQPGLIKKGLEMLELTECRPVQTPLTPAIQLHTATDEDHAAFLKLNINYRSFTGMLNYLACRTRPDLAAAVSILSQFNQRPGLSHWREVLHCWKYLKGTATLGLLLKPSPDKLIDRINFFTDATWAEDQETRISRSGSLAFWKSCPLMWNSKKQRNITMSSTESEMNALSDGEQENQWLCFLVEELWKTKLEPTLFHIDNKGLLEKLKNFGSNSKTKHLDIKIKGLREKFKNNDLAVKLISSNDIKLQDSCLKVLQPSIEEGCSRVSHSKKGVPSSATKNLTQSLFARTQSMSRDIVRLGFATTIF</sequence>
<dbReference type="GO" id="GO:0015074">
    <property type="term" value="P:DNA integration"/>
    <property type="evidence" value="ECO:0007669"/>
    <property type="project" value="InterPro"/>
</dbReference>
<dbReference type="OrthoDB" id="3340343at2759"/>
<dbReference type="InterPro" id="IPR001584">
    <property type="entry name" value="Integrase_cat-core"/>
</dbReference>
<gene>
    <name evidence="4" type="ORF">VP01_1850g1</name>
</gene>
<dbReference type="InterPro" id="IPR036397">
    <property type="entry name" value="RNaseH_sf"/>
</dbReference>
<dbReference type="Pfam" id="PF22936">
    <property type="entry name" value="Pol_BBD"/>
    <property type="match status" value="1"/>
</dbReference>
<dbReference type="Proteomes" id="UP000037035">
    <property type="component" value="Unassembled WGS sequence"/>
</dbReference>
<evidence type="ECO:0000313" key="5">
    <source>
        <dbReference type="Proteomes" id="UP000037035"/>
    </source>
</evidence>
<keyword evidence="5" id="KW-1185">Reference proteome</keyword>
<dbReference type="PANTHER" id="PTHR11439">
    <property type="entry name" value="GAG-POL-RELATED RETROTRANSPOSON"/>
    <property type="match status" value="1"/>
</dbReference>
<dbReference type="AlphaFoldDB" id="A0A0L6VDN7"/>